<reference evidence="2 3" key="1">
    <citation type="submission" date="2015-09" db="EMBL/GenBank/DDBJ databases">
        <authorList>
            <consortium name="Pathogen Informatics"/>
        </authorList>
    </citation>
    <scope>NUCLEOTIDE SEQUENCE [LARGE SCALE GENOMIC DNA]</scope>
    <source>
        <strain evidence="2 3">2789STDY5834911</strain>
    </source>
</reference>
<feature type="transmembrane region" description="Helical" evidence="1">
    <location>
        <begin position="69"/>
        <end position="86"/>
    </location>
</feature>
<evidence type="ECO:0000256" key="1">
    <source>
        <dbReference type="SAM" id="Phobius"/>
    </source>
</evidence>
<dbReference type="AlphaFoldDB" id="A0A174UCI5"/>
<evidence type="ECO:0000313" key="3">
    <source>
        <dbReference type="Proteomes" id="UP000095712"/>
    </source>
</evidence>
<feature type="transmembrane region" description="Helical" evidence="1">
    <location>
        <begin position="92"/>
        <end position="111"/>
    </location>
</feature>
<sequence>MKKSKVITFIGGFYIFGGIISFLSLLLGGSPLNTVFDLPDIPDYVVKFLLAIIYIPAGYLFLKRVKFSNWLILVLAVLTFCISAELTTTFNAQPYIGNMLYSLFVIIVTIIRRKEFTNNIKSTI</sequence>
<name>A0A174UCI5_9FIRM</name>
<dbReference type="Proteomes" id="UP000095712">
    <property type="component" value="Unassembled WGS sequence"/>
</dbReference>
<keyword evidence="1" id="KW-0472">Membrane</keyword>
<organism evidence="2 3">
    <name type="scientific">Blautia wexlerae</name>
    <dbReference type="NCBI Taxonomy" id="418240"/>
    <lineage>
        <taxon>Bacteria</taxon>
        <taxon>Bacillati</taxon>
        <taxon>Bacillota</taxon>
        <taxon>Clostridia</taxon>
        <taxon>Lachnospirales</taxon>
        <taxon>Lachnospiraceae</taxon>
        <taxon>Blautia</taxon>
    </lineage>
</organism>
<gene>
    <name evidence="2" type="ORF">ERS852523_04270</name>
</gene>
<evidence type="ECO:0000313" key="2">
    <source>
        <dbReference type="EMBL" id="CUQ17827.1"/>
    </source>
</evidence>
<keyword evidence="1" id="KW-0812">Transmembrane</keyword>
<dbReference type="RefSeq" id="WP_055154043.1">
    <property type="nucleotide sequence ID" value="NZ_CZAW01000096.1"/>
</dbReference>
<accession>A0A174UCI5</accession>
<feature type="transmembrane region" description="Helical" evidence="1">
    <location>
        <begin position="12"/>
        <end position="32"/>
    </location>
</feature>
<keyword evidence="1" id="KW-1133">Transmembrane helix</keyword>
<dbReference type="EMBL" id="CZAW01000096">
    <property type="protein sequence ID" value="CUQ17827.1"/>
    <property type="molecule type" value="Genomic_DNA"/>
</dbReference>
<proteinExistence type="predicted"/>
<protein>
    <submittedName>
        <fullName evidence="2">Uncharacterized protein</fullName>
    </submittedName>
</protein>
<feature type="transmembrane region" description="Helical" evidence="1">
    <location>
        <begin position="44"/>
        <end position="62"/>
    </location>
</feature>
<dbReference type="OrthoDB" id="2074929at2"/>